<dbReference type="SUPFAM" id="SSF55874">
    <property type="entry name" value="ATPase domain of HSP90 chaperone/DNA topoisomerase II/histidine kinase"/>
    <property type="match status" value="1"/>
</dbReference>
<dbReference type="Proteomes" id="UP001164472">
    <property type="component" value="Chromosome"/>
</dbReference>
<reference evidence="8" key="1">
    <citation type="submission" date="2022-07" db="EMBL/GenBank/DDBJ databases">
        <title>Alkalimarinus sp. nov., isolated from gut of a Alitta virens.</title>
        <authorList>
            <person name="Yang A.I."/>
            <person name="Shin N.-R."/>
        </authorList>
    </citation>
    <scope>NUCLEOTIDE SEQUENCE</scope>
    <source>
        <strain evidence="8">FA028</strain>
    </source>
</reference>
<name>A0A9E8HJ41_9ALTE</name>
<dbReference type="InterPro" id="IPR036097">
    <property type="entry name" value="HisK_dim/P_sf"/>
</dbReference>
<dbReference type="Gene3D" id="1.10.287.130">
    <property type="match status" value="1"/>
</dbReference>
<dbReference type="GO" id="GO:0016036">
    <property type="term" value="P:cellular response to phosphate starvation"/>
    <property type="evidence" value="ECO:0007669"/>
    <property type="project" value="TreeGrafter"/>
</dbReference>
<dbReference type="SMART" id="SM00387">
    <property type="entry name" value="HATPase_c"/>
    <property type="match status" value="1"/>
</dbReference>
<keyword evidence="4" id="KW-0808">Transferase</keyword>
<dbReference type="InterPro" id="IPR003661">
    <property type="entry name" value="HisK_dim/P_dom"/>
</dbReference>
<dbReference type="InterPro" id="IPR036890">
    <property type="entry name" value="HATPase_C_sf"/>
</dbReference>
<dbReference type="AlphaFoldDB" id="A0A9E8HJ41"/>
<evidence type="ECO:0000256" key="6">
    <source>
        <dbReference type="ARBA" id="ARBA00023012"/>
    </source>
</evidence>
<dbReference type="RefSeq" id="WP_251812535.1">
    <property type="nucleotide sequence ID" value="NZ_CP101527.1"/>
</dbReference>
<dbReference type="PROSITE" id="PS50109">
    <property type="entry name" value="HIS_KIN"/>
    <property type="match status" value="1"/>
</dbReference>
<keyword evidence="5 8" id="KW-0418">Kinase</keyword>
<dbReference type="SUPFAM" id="SSF55781">
    <property type="entry name" value="GAF domain-like"/>
    <property type="match status" value="1"/>
</dbReference>
<dbReference type="Gene3D" id="3.30.450.40">
    <property type="match status" value="1"/>
</dbReference>
<sequence>MEYPSFIEDQRYIGMDATVPEVEQLRAMLNNLTRIHLLTADKFESFDDLIREYLLAGIDVFGLETGIVSEIKADETYRVCDVVSPLDVLQKDQIFDLNDTYCREVVRSHRVLGFPKVGELDFMNCHPVYQNLKLEAYLSAPIYVGDQLFGTLNFTSTTPRIRGFSNHEHNLIELMANSIGAFILLRSKNEKLIALNERMKQLVGYVAHDLRSPIGSIISLAKLGIREGVSKERLQSIVNTMIDPAEKALEFVSSILEYAALGSGKITLTKSTVSAQSMLEAAVKSVSHLIGGSDITIEYNCTPSLNIECDPNRMGQTMTNLLINAVKYSPEGGVVLLSAVDKDGECEIKVENSVDISNERENYGSRKVYGSVGFGLDIVNEVLNAHGVKLQELKTDTTYTVAFTFPLA</sequence>
<dbReference type="InterPro" id="IPR005467">
    <property type="entry name" value="His_kinase_dom"/>
</dbReference>
<dbReference type="PANTHER" id="PTHR45453:SF1">
    <property type="entry name" value="PHOSPHATE REGULON SENSOR PROTEIN PHOR"/>
    <property type="match status" value="1"/>
</dbReference>
<evidence type="ECO:0000259" key="7">
    <source>
        <dbReference type="PROSITE" id="PS50109"/>
    </source>
</evidence>
<evidence type="ECO:0000256" key="5">
    <source>
        <dbReference type="ARBA" id="ARBA00022777"/>
    </source>
</evidence>
<evidence type="ECO:0000256" key="2">
    <source>
        <dbReference type="ARBA" id="ARBA00012438"/>
    </source>
</evidence>
<dbReference type="Pfam" id="PF01590">
    <property type="entry name" value="GAF"/>
    <property type="match status" value="1"/>
</dbReference>
<keyword evidence="9" id="KW-1185">Reference proteome</keyword>
<evidence type="ECO:0000313" key="8">
    <source>
        <dbReference type="EMBL" id="UZW74292.1"/>
    </source>
</evidence>
<dbReference type="GO" id="GO:0005886">
    <property type="term" value="C:plasma membrane"/>
    <property type="evidence" value="ECO:0007669"/>
    <property type="project" value="TreeGrafter"/>
</dbReference>
<comment type="catalytic activity">
    <reaction evidence="1">
        <text>ATP + protein L-histidine = ADP + protein N-phospho-L-histidine.</text>
        <dbReference type="EC" id="2.7.13.3"/>
    </reaction>
</comment>
<gene>
    <name evidence="8" type="ORF">NNL22_14875</name>
</gene>
<dbReference type="CDD" id="cd00082">
    <property type="entry name" value="HisKA"/>
    <property type="match status" value="1"/>
</dbReference>
<protein>
    <recommendedName>
        <fullName evidence="2">histidine kinase</fullName>
        <ecNumber evidence="2">2.7.13.3</ecNumber>
    </recommendedName>
</protein>
<dbReference type="Pfam" id="PF00512">
    <property type="entry name" value="HisKA"/>
    <property type="match status" value="1"/>
</dbReference>
<proteinExistence type="predicted"/>
<dbReference type="Pfam" id="PF02518">
    <property type="entry name" value="HATPase_c"/>
    <property type="match status" value="1"/>
</dbReference>
<keyword evidence="3" id="KW-0597">Phosphoprotein</keyword>
<evidence type="ECO:0000313" key="9">
    <source>
        <dbReference type="Proteomes" id="UP001164472"/>
    </source>
</evidence>
<feature type="domain" description="Histidine kinase" evidence="7">
    <location>
        <begin position="205"/>
        <end position="408"/>
    </location>
</feature>
<dbReference type="PANTHER" id="PTHR45453">
    <property type="entry name" value="PHOSPHATE REGULON SENSOR PROTEIN PHOR"/>
    <property type="match status" value="1"/>
</dbReference>
<dbReference type="InterPro" id="IPR003018">
    <property type="entry name" value="GAF"/>
</dbReference>
<dbReference type="GO" id="GO:0000155">
    <property type="term" value="F:phosphorelay sensor kinase activity"/>
    <property type="evidence" value="ECO:0007669"/>
    <property type="project" value="InterPro"/>
</dbReference>
<dbReference type="SUPFAM" id="SSF47384">
    <property type="entry name" value="Homodimeric domain of signal transducing histidine kinase"/>
    <property type="match status" value="1"/>
</dbReference>
<dbReference type="InterPro" id="IPR003594">
    <property type="entry name" value="HATPase_dom"/>
</dbReference>
<evidence type="ECO:0000256" key="1">
    <source>
        <dbReference type="ARBA" id="ARBA00000085"/>
    </source>
</evidence>
<dbReference type="EC" id="2.7.13.3" evidence="2"/>
<dbReference type="Gene3D" id="3.30.565.10">
    <property type="entry name" value="Histidine kinase-like ATPase, C-terminal domain"/>
    <property type="match status" value="1"/>
</dbReference>
<accession>A0A9E8HJ41</accession>
<dbReference type="InterPro" id="IPR050351">
    <property type="entry name" value="BphY/WalK/GraS-like"/>
</dbReference>
<dbReference type="GO" id="GO:0004721">
    <property type="term" value="F:phosphoprotein phosphatase activity"/>
    <property type="evidence" value="ECO:0007669"/>
    <property type="project" value="TreeGrafter"/>
</dbReference>
<evidence type="ECO:0000256" key="3">
    <source>
        <dbReference type="ARBA" id="ARBA00022553"/>
    </source>
</evidence>
<dbReference type="InterPro" id="IPR029016">
    <property type="entry name" value="GAF-like_dom_sf"/>
</dbReference>
<dbReference type="EMBL" id="CP101527">
    <property type="protein sequence ID" value="UZW74292.1"/>
    <property type="molecule type" value="Genomic_DNA"/>
</dbReference>
<dbReference type="SMART" id="SM00388">
    <property type="entry name" value="HisKA"/>
    <property type="match status" value="1"/>
</dbReference>
<keyword evidence="6" id="KW-0902">Two-component regulatory system</keyword>
<dbReference type="KEGG" id="asem:NNL22_14875"/>
<organism evidence="8 9">
    <name type="scientific">Alkalimarinus sediminis</name>
    <dbReference type="NCBI Taxonomy" id="1632866"/>
    <lineage>
        <taxon>Bacteria</taxon>
        <taxon>Pseudomonadati</taxon>
        <taxon>Pseudomonadota</taxon>
        <taxon>Gammaproteobacteria</taxon>
        <taxon>Alteromonadales</taxon>
        <taxon>Alteromonadaceae</taxon>
        <taxon>Alkalimarinus</taxon>
    </lineage>
</organism>
<evidence type="ECO:0000256" key="4">
    <source>
        <dbReference type="ARBA" id="ARBA00022679"/>
    </source>
</evidence>